<dbReference type="GeneID" id="12509208"/>
<accession>G7WJZ1</accession>
<dbReference type="KEGG" id="mhi:Mhar_0039"/>
<name>G7WJZ1_METH6</name>
<dbReference type="HOGENOM" id="CLU_2243843_0_0_2"/>
<evidence type="ECO:0000313" key="1">
    <source>
        <dbReference type="EMBL" id="AET63432.1"/>
    </source>
</evidence>
<organism evidence="1 2">
    <name type="scientific">Methanothrix harundinacea (strain 6Ac)</name>
    <name type="common">Methanosaeta harundinacea</name>
    <dbReference type="NCBI Taxonomy" id="1110509"/>
    <lineage>
        <taxon>Archaea</taxon>
        <taxon>Methanobacteriati</taxon>
        <taxon>Methanobacteriota</taxon>
        <taxon>Stenosarchaea group</taxon>
        <taxon>Methanomicrobia</taxon>
        <taxon>Methanotrichales</taxon>
        <taxon>Methanotrichaceae</taxon>
        <taxon>Methanothrix</taxon>
    </lineage>
</organism>
<dbReference type="Proteomes" id="UP000005877">
    <property type="component" value="Chromosome"/>
</dbReference>
<evidence type="ECO:0000313" key="2">
    <source>
        <dbReference type="Proteomes" id="UP000005877"/>
    </source>
</evidence>
<gene>
    <name evidence="1" type="ordered locus">Mhar_0039</name>
</gene>
<sequence>MLGYKIAIMALALALLAPAASAMFEGVHGPGLYYGGVVGGERFEGVKGPVLRYDGYHGGHAYSFGLDRWVSIGGEAGAEPSFVEMVRARQNDFNLLRAVLSLGP</sequence>
<keyword evidence="2" id="KW-1185">Reference proteome</keyword>
<proteinExistence type="predicted"/>
<protein>
    <submittedName>
        <fullName evidence="1">Uncharacterized protein</fullName>
    </submittedName>
</protein>
<dbReference type="RefSeq" id="WP_014585621.1">
    <property type="nucleotide sequence ID" value="NC_017527.1"/>
</dbReference>
<dbReference type="PATRIC" id="fig|1110509.7.peg.42"/>
<reference evidence="1 2" key="1">
    <citation type="journal article" date="2012" name="PLoS ONE">
        <title>The genome characteristics and predicted function of methyl-group oxidation pathway in the obligate aceticlastic methanogens, Methanosaeta spp.</title>
        <authorList>
            <person name="Zhu J."/>
            <person name="Zheng H."/>
            <person name="Ai G."/>
            <person name="Zhang G."/>
            <person name="Liu D."/>
            <person name="Liu X."/>
            <person name="Dong X."/>
        </authorList>
    </citation>
    <scope>NUCLEOTIDE SEQUENCE [LARGE SCALE GENOMIC DNA]</scope>
    <source>
        <strain evidence="1 2">6Ac</strain>
    </source>
</reference>
<dbReference type="EMBL" id="CP003117">
    <property type="protein sequence ID" value="AET63432.1"/>
    <property type="molecule type" value="Genomic_DNA"/>
</dbReference>
<dbReference type="AlphaFoldDB" id="G7WJZ1"/>